<dbReference type="Proteomes" id="UP001142055">
    <property type="component" value="Chromosome 2"/>
</dbReference>
<accession>A0A9Q0M8Q8</accession>
<dbReference type="PANTHER" id="PTHR47533">
    <property type="entry name" value="PROTEIN CBG21859"/>
    <property type="match status" value="1"/>
</dbReference>
<dbReference type="PANTHER" id="PTHR47533:SF4">
    <property type="entry name" value="AB HYDROLASE-1 DOMAIN-CONTAINING PROTEIN"/>
    <property type="match status" value="1"/>
</dbReference>
<protein>
    <submittedName>
        <fullName evidence="2">Uncharacterized protein</fullName>
    </submittedName>
</protein>
<sequence length="356" mass="40696">MTVIDLTATGGNMKQTSHQQQRHSVDTIETTYPVKSVTFNTCSDLYLQWSSRKRMYAKAALGLAVRIEYADTIDQCTNVDQPLTILALHGAPGSHHDFKPFIEYFGSKNIRIIVPNYPDFNLTIRSKVFRHSAEEKYHFVKEFLQAINVQSIDLLLAHSSAIYPAVLLSDDTRSNVKIRSVAFFNPAGHRRIMAMRPAWFTEGSVKVYQNKLGRMVFNAFGKSFIKATNTVTVKPENMNNVILSAQTMRYSNYKQLEKGLVNLRDSGKPSLWVFSKNDRLVEKEIFYEMVDIMGAKDENFQTYDDNGTLISKYQNDSNLRVIAFEIGGHYAFLKYSDEVIDQCDKFLNFVNQLKKG</sequence>
<dbReference type="EMBL" id="JAPWDV010000002">
    <property type="protein sequence ID" value="KAJ6219305.1"/>
    <property type="molecule type" value="Genomic_DNA"/>
</dbReference>
<gene>
    <name evidence="2" type="ORF">RDWZM_005117</name>
</gene>
<dbReference type="InterPro" id="IPR029058">
    <property type="entry name" value="AB_hydrolase_fold"/>
</dbReference>
<feature type="region of interest" description="Disordered" evidence="1">
    <location>
        <begin position="1"/>
        <end position="20"/>
    </location>
</feature>
<name>A0A9Q0M8Q8_BLOTA</name>
<dbReference type="OMA" id="ARNPDRC"/>
<evidence type="ECO:0000313" key="3">
    <source>
        <dbReference type="Proteomes" id="UP001142055"/>
    </source>
</evidence>
<dbReference type="Pfam" id="PF06342">
    <property type="entry name" value="DUF1057"/>
    <property type="match status" value="1"/>
</dbReference>
<dbReference type="OrthoDB" id="6431331at2759"/>
<evidence type="ECO:0000313" key="2">
    <source>
        <dbReference type="EMBL" id="KAJ6219305.1"/>
    </source>
</evidence>
<comment type="caution">
    <text evidence="2">The sequence shown here is derived from an EMBL/GenBank/DDBJ whole genome shotgun (WGS) entry which is preliminary data.</text>
</comment>
<dbReference type="AlphaFoldDB" id="A0A9Q0M8Q8"/>
<feature type="compositionally biased region" description="Polar residues" evidence="1">
    <location>
        <begin position="9"/>
        <end position="19"/>
    </location>
</feature>
<evidence type="ECO:0000256" key="1">
    <source>
        <dbReference type="SAM" id="MobiDB-lite"/>
    </source>
</evidence>
<dbReference type="SUPFAM" id="SSF53474">
    <property type="entry name" value="alpha/beta-Hydrolases"/>
    <property type="match status" value="1"/>
</dbReference>
<dbReference type="Gene3D" id="3.40.50.1820">
    <property type="entry name" value="alpha/beta hydrolase"/>
    <property type="match status" value="1"/>
</dbReference>
<reference evidence="2" key="1">
    <citation type="submission" date="2022-12" db="EMBL/GenBank/DDBJ databases">
        <title>Genome assemblies of Blomia tropicalis.</title>
        <authorList>
            <person name="Cui Y."/>
        </authorList>
    </citation>
    <scope>NUCLEOTIDE SEQUENCE</scope>
    <source>
        <tissue evidence="2">Adult mites</tissue>
    </source>
</reference>
<dbReference type="InterPro" id="IPR010463">
    <property type="entry name" value="DUF1057"/>
</dbReference>
<keyword evidence="3" id="KW-1185">Reference proteome</keyword>
<proteinExistence type="predicted"/>
<organism evidence="2 3">
    <name type="scientific">Blomia tropicalis</name>
    <name type="common">Mite</name>
    <dbReference type="NCBI Taxonomy" id="40697"/>
    <lineage>
        <taxon>Eukaryota</taxon>
        <taxon>Metazoa</taxon>
        <taxon>Ecdysozoa</taxon>
        <taxon>Arthropoda</taxon>
        <taxon>Chelicerata</taxon>
        <taxon>Arachnida</taxon>
        <taxon>Acari</taxon>
        <taxon>Acariformes</taxon>
        <taxon>Sarcoptiformes</taxon>
        <taxon>Astigmata</taxon>
        <taxon>Glycyphagoidea</taxon>
        <taxon>Echimyopodidae</taxon>
        <taxon>Blomia</taxon>
    </lineage>
</organism>